<keyword evidence="3" id="KW-1185">Reference proteome</keyword>
<dbReference type="AlphaFoldDB" id="A0AAV2QUZ6"/>
<dbReference type="PANTHER" id="PTHR33332">
    <property type="entry name" value="REVERSE TRANSCRIPTASE DOMAIN-CONTAINING PROTEIN"/>
    <property type="match status" value="1"/>
</dbReference>
<dbReference type="InterPro" id="IPR000477">
    <property type="entry name" value="RT_dom"/>
</dbReference>
<sequence>MNFTETWLDETIQDDPKIEGYKLHRGDRKGRVGGGTAIYVREEFEAQKIAELSSNGVEMVAVYIEKLNIINIVIYRPPDARTYDFKEILIKVRVILKDVKAPEPTVILSGDFNFPFAKWKRNVNGGCILEEKTNVGATRESKVQFERLSEEMDNFGLIQIIEESTRDKNTLDLIYTNEVSMITQIEIMKSSMSDHDRVELTTNIKSKKGINRSIESRNTETENCLHKLNFNSDRIEWEKIKRELEEIQWIEIFKDKDTNTCLIMLLEIIINLCNKYIPEKKFITKSIIPKKRKKLFNKIKMLRRSKRTANNRKKEEIDRKIIEVEKEIIIDKKEERSLREKRVIENMIKKPKLFYGFIKNKENRENKIGPFKMEGKYVTQDKDICNTLMEQYNSQFSSNKKQKDAIDNIFDNEKDDDISDIKINEEEIQNAISAMDQNSTAGPDGITAKFLIKTKENISVPLAIIMRKSIDQGQIPDVLKLAYVTPIHKGGSKLKPENYRPVSLTSHIMKIFERVVKVQLIKHLKENNLINPGQHGFVPGRSTQTQLLDHFCRVYEALEEGVRLDTVFLDFAKAFDKVDHNILIRKLAENKIKGKLGRWIKEFLINRKFRVVANGEISEEQEVRSGVPQGTVLAAILFIIMINDIDEDIKRCIVRCFADDTRINMKVKTEEDKKAMQDDLNEIYKWAEKNIMKFNEAKFDQMTCGVTEDVDIEPYKTASGLDIESKNIVKDLGVITSDKLLFKEHIDSIVLACKIKQGNILRNFETRKEEIMMKLYKSQIRSKAEYCCLVWSPSYKRDISRLERIQKSFTKRLKVWRIKITTNA</sequence>
<accession>A0AAV2QUZ6</accession>
<dbReference type="Gene3D" id="3.60.10.10">
    <property type="entry name" value="Endonuclease/exonuclease/phosphatase"/>
    <property type="match status" value="1"/>
</dbReference>
<dbReference type="SUPFAM" id="SSF56672">
    <property type="entry name" value="DNA/RNA polymerases"/>
    <property type="match status" value="1"/>
</dbReference>
<dbReference type="InterPro" id="IPR036691">
    <property type="entry name" value="Endo/exonu/phosph_ase_sf"/>
</dbReference>
<evidence type="ECO:0000259" key="1">
    <source>
        <dbReference type="PROSITE" id="PS50878"/>
    </source>
</evidence>
<dbReference type="Pfam" id="PF00078">
    <property type="entry name" value="RVT_1"/>
    <property type="match status" value="1"/>
</dbReference>
<dbReference type="SUPFAM" id="SSF56219">
    <property type="entry name" value="DNase I-like"/>
    <property type="match status" value="1"/>
</dbReference>
<proteinExistence type="predicted"/>
<evidence type="ECO:0000313" key="3">
    <source>
        <dbReference type="Proteomes" id="UP001497623"/>
    </source>
</evidence>
<dbReference type="GO" id="GO:0071897">
    <property type="term" value="P:DNA biosynthetic process"/>
    <property type="evidence" value="ECO:0007669"/>
    <property type="project" value="UniProtKB-ARBA"/>
</dbReference>
<evidence type="ECO:0000313" key="2">
    <source>
        <dbReference type="EMBL" id="CAL4098209.1"/>
    </source>
</evidence>
<dbReference type="InterPro" id="IPR005135">
    <property type="entry name" value="Endo/exonuclease/phosphatase"/>
</dbReference>
<dbReference type="GO" id="GO:0003824">
    <property type="term" value="F:catalytic activity"/>
    <property type="evidence" value="ECO:0007669"/>
    <property type="project" value="InterPro"/>
</dbReference>
<dbReference type="PROSITE" id="PS50878">
    <property type="entry name" value="RT_POL"/>
    <property type="match status" value="1"/>
</dbReference>
<protein>
    <recommendedName>
        <fullName evidence="1">Reverse transcriptase domain-containing protein</fullName>
    </recommendedName>
</protein>
<gene>
    <name evidence="2" type="ORF">MNOR_LOCUS16173</name>
</gene>
<reference evidence="2 3" key="1">
    <citation type="submission" date="2024-05" db="EMBL/GenBank/DDBJ databases">
        <authorList>
            <person name="Wallberg A."/>
        </authorList>
    </citation>
    <scope>NUCLEOTIDE SEQUENCE [LARGE SCALE GENOMIC DNA]</scope>
</reference>
<comment type="caution">
    <text evidence="2">The sequence shown here is derived from an EMBL/GenBank/DDBJ whole genome shotgun (WGS) entry which is preliminary data.</text>
</comment>
<dbReference type="EMBL" id="CAXKWB010010494">
    <property type="protein sequence ID" value="CAL4098209.1"/>
    <property type="molecule type" value="Genomic_DNA"/>
</dbReference>
<dbReference type="Proteomes" id="UP001497623">
    <property type="component" value="Unassembled WGS sequence"/>
</dbReference>
<dbReference type="PRINTS" id="PR01345">
    <property type="entry name" value="CERVTRCPTASE"/>
</dbReference>
<dbReference type="CDD" id="cd01650">
    <property type="entry name" value="RT_nLTR_like"/>
    <property type="match status" value="1"/>
</dbReference>
<organism evidence="2 3">
    <name type="scientific">Meganyctiphanes norvegica</name>
    <name type="common">Northern krill</name>
    <name type="synonym">Thysanopoda norvegica</name>
    <dbReference type="NCBI Taxonomy" id="48144"/>
    <lineage>
        <taxon>Eukaryota</taxon>
        <taxon>Metazoa</taxon>
        <taxon>Ecdysozoa</taxon>
        <taxon>Arthropoda</taxon>
        <taxon>Crustacea</taxon>
        <taxon>Multicrustacea</taxon>
        <taxon>Malacostraca</taxon>
        <taxon>Eumalacostraca</taxon>
        <taxon>Eucarida</taxon>
        <taxon>Euphausiacea</taxon>
        <taxon>Euphausiidae</taxon>
        <taxon>Meganyctiphanes</taxon>
    </lineage>
</organism>
<dbReference type="Pfam" id="PF14529">
    <property type="entry name" value="Exo_endo_phos_2"/>
    <property type="match status" value="1"/>
</dbReference>
<name>A0AAV2QUZ6_MEGNR</name>
<feature type="domain" description="Reverse transcriptase" evidence="1">
    <location>
        <begin position="468"/>
        <end position="723"/>
    </location>
</feature>
<dbReference type="InterPro" id="IPR043502">
    <property type="entry name" value="DNA/RNA_pol_sf"/>
</dbReference>